<feature type="transmembrane region" description="Helical" evidence="2">
    <location>
        <begin position="339"/>
        <end position="358"/>
    </location>
</feature>
<keyword evidence="4" id="KW-1185">Reference proteome</keyword>
<evidence type="ECO:0008006" key="5">
    <source>
        <dbReference type="Google" id="ProtNLM"/>
    </source>
</evidence>
<comment type="caution">
    <text evidence="3">The sequence shown here is derived from an EMBL/GenBank/DDBJ whole genome shotgun (WGS) entry which is preliminary data.</text>
</comment>
<feature type="region of interest" description="Disordered" evidence="1">
    <location>
        <begin position="1"/>
        <end position="29"/>
    </location>
</feature>
<keyword evidence="2" id="KW-0812">Transmembrane</keyword>
<feature type="compositionally biased region" description="Basic and acidic residues" evidence="1">
    <location>
        <begin position="16"/>
        <end position="29"/>
    </location>
</feature>
<dbReference type="EMBL" id="CAJJDM010000009">
    <property type="protein sequence ID" value="CAD8047765.1"/>
    <property type="molecule type" value="Genomic_DNA"/>
</dbReference>
<evidence type="ECO:0000256" key="2">
    <source>
        <dbReference type="SAM" id="Phobius"/>
    </source>
</evidence>
<dbReference type="Proteomes" id="UP000688137">
    <property type="component" value="Unassembled WGS sequence"/>
</dbReference>
<accession>A0A8S1JZS3</accession>
<evidence type="ECO:0000256" key="1">
    <source>
        <dbReference type="SAM" id="MobiDB-lite"/>
    </source>
</evidence>
<keyword evidence="2" id="KW-1133">Transmembrane helix</keyword>
<feature type="transmembrane region" description="Helical" evidence="2">
    <location>
        <begin position="257"/>
        <end position="279"/>
    </location>
</feature>
<dbReference type="AlphaFoldDB" id="A0A8S1JZS3"/>
<organism evidence="3 4">
    <name type="scientific">Paramecium primaurelia</name>
    <dbReference type="NCBI Taxonomy" id="5886"/>
    <lineage>
        <taxon>Eukaryota</taxon>
        <taxon>Sar</taxon>
        <taxon>Alveolata</taxon>
        <taxon>Ciliophora</taxon>
        <taxon>Intramacronucleata</taxon>
        <taxon>Oligohymenophorea</taxon>
        <taxon>Peniculida</taxon>
        <taxon>Parameciidae</taxon>
        <taxon>Paramecium</taxon>
    </lineage>
</organism>
<feature type="transmembrane region" description="Helical" evidence="2">
    <location>
        <begin position="225"/>
        <end position="245"/>
    </location>
</feature>
<evidence type="ECO:0000313" key="3">
    <source>
        <dbReference type="EMBL" id="CAD8047765.1"/>
    </source>
</evidence>
<dbReference type="OMA" id="QRIDCSW"/>
<proteinExistence type="predicted"/>
<keyword evidence="2" id="KW-0472">Membrane</keyword>
<protein>
    <recommendedName>
        <fullName evidence="5">Transmembrane protein</fullName>
    </recommendedName>
</protein>
<evidence type="ECO:0000313" key="4">
    <source>
        <dbReference type="Proteomes" id="UP000688137"/>
    </source>
</evidence>
<reference evidence="3" key="1">
    <citation type="submission" date="2021-01" db="EMBL/GenBank/DDBJ databases">
        <authorList>
            <consortium name="Genoscope - CEA"/>
            <person name="William W."/>
        </authorList>
    </citation>
    <scope>NUCLEOTIDE SEQUENCE</scope>
</reference>
<sequence length="462" mass="54991">MITTEINSKDPIVNIDYHDQQSDERENKSPNEFIVVEVEKPQEQSELQEIYEEQLDKQQLKLKEMERQERIKKIPITLKRQLSTINELSDQSINNSCSPQIDMDHHHTKKQQKDFLFQIQEENKQTEPRQVDKQKQQKKKFKKKKKKKQLSRELTQSSLPIPEIKYQQNMNFKFYFKDQRIDCSWKLLFSYFTIIILSNITLQTIEIIRYSQSVCKLMGIDNMFVYANQLFYILGKIGLLSLNYQEFTNTLPTKSKIPLFNAVIFSSIFVVLSMPLYVFDFVLCQPRNRLITLQESLHILRFFDWGVISVLSIIIIMHSCLKITMKKKTWKTLKKFLKVIYYLLLLLVHILQVLVTVTQSFQSYLPAMIMENFYLCFSIFAMIYLSIRKYCFHLEPFQFTHQKLQNEPMILIQDEKINNWGQEEKFLDNDSIKLSKRIKLSPTSSQFNSLQITQIGFLAKKD</sequence>
<gene>
    <name evidence="3" type="ORF">PPRIM_AZ9-3.1.T0120075</name>
</gene>
<feature type="transmembrane region" description="Helical" evidence="2">
    <location>
        <begin position="299"/>
        <end position="318"/>
    </location>
</feature>
<feature type="transmembrane region" description="Helical" evidence="2">
    <location>
        <begin position="364"/>
        <end position="385"/>
    </location>
</feature>
<feature type="transmembrane region" description="Helical" evidence="2">
    <location>
        <begin position="187"/>
        <end position="205"/>
    </location>
</feature>
<name>A0A8S1JZS3_PARPR</name>